<comment type="caution">
    <text evidence="1">The sequence shown here is derived from an EMBL/GenBank/DDBJ whole genome shotgun (WGS) entry which is preliminary data.</text>
</comment>
<dbReference type="Proteomes" id="UP001445076">
    <property type="component" value="Unassembled WGS sequence"/>
</dbReference>
<sequence>MCTFRRILNAVKSDPEGDLDKCWKEYNIAHCIENIREAIDEVTESTINACWKKLWSEAVNEFSMLPDVEEEVRRILRLAWQFGGEGFVDMKHTEVEELLASHNVQLTNEEVEEMQKIEIVDSNSDSKADTLNLENLSELRNDLTSITDRIFAMDPVKQRSLEFKKGMEVLCRPYNELYKRLRQSAKGEPIPRFYQVKKSCTSITPFNTSKSITSTTTTEAKATVTTSRA</sequence>
<protein>
    <submittedName>
        <fullName evidence="1">Uncharacterized protein</fullName>
    </submittedName>
</protein>
<accession>A0AAW0VZE0</accession>
<proteinExistence type="predicted"/>
<reference evidence="1 2" key="1">
    <citation type="journal article" date="2024" name="BMC Genomics">
        <title>Genome assembly of redclaw crayfish (Cherax quadricarinatus) provides insights into its immune adaptation and hypoxia tolerance.</title>
        <authorList>
            <person name="Liu Z."/>
            <person name="Zheng J."/>
            <person name="Li H."/>
            <person name="Fang K."/>
            <person name="Wang S."/>
            <person name="He J."/>
            <person name="Zhou D."/>
            <person name="Weng S."/>
            <person name="Chi M."/>
            <person name="Gu Z."/>
            <person name="He J."/>
            <person name="Li F."/>
            <person name="Wang M."/>
        </authorList>
    </citation>
    <scope>NUCLEOTIDE SEQUENCE [LARGE SCALE GENOMIC DNA]</scope>
    <source>
        <strain evidence="1">ZL_2023a</strain>
    </source>
</reference>
<organism evidence="1 2">
    <name type="scientific">Cherax quadricarinatus</name>
    <name type="common">Australian red claw crayfish</name>
    <dbReference type="NCBI Taxonomy" id="27406"/>
    <lineage>
        <taxon>Eukaryota</taxon>
        <taxon>Metazoa</taxon>
        <taxon>Ecdysozoa</taxon>
        <taxon>Arthropoda</taxon>
        <taxon>Crustacea</taxon>
        <taxon>Multicrustacea</taxon>
        <taxon>Malacostraca</taxon>
        <taxon>Eumalacostraca</taxon>
        <taxon>Eucarida</taxon>
        <taxon>Decapoda</taxon>
        <taxon>Pleocyemata</taxon>
        <taxon>Astacidea</taxon>
        <taxon>Parastacoidea</taxon>
        <taxon>Parastacidae</taxon>
        <taxon>Cherax</taxon>
    </lineage>
</organism>
<dbReference type="AlphaFoldDB" id="A0AAW0VZE0"/>
<name>A0AAW0VZE0_CHEQU</name>
<keyword evidence="2" id="KW-1185">Reference proteome</keyword>
<evidence type="ECO:0000313" key="2">
    <source>
        <dbReference type="Proteomes" id="UP001445076"/>
    </source>
</evidence>
<gene>
    <name evidence="1" type="ORF">OTU49_012607</name>
</gene>
<dbReference type="EMBL" id="JARKIK010000098">
    <property type="protein sequence ID" value="KAK8721852.1"/>
    <property type="molecule type" value="Genomic_DNA"/>
</dbReference>
<evidence type="ECO:0000313" key="1">
    <source>
        <dbReference type="EMBL" id="KAK8721852.1"/>
    </source>
</evidence>